<feature type="compositionally biased region" description="Basic residues" evidence="3">
    <location>
        <begin position="376"/>
        <end position="390"/>
    </location>
</feature>
<dbReference type="KEGG" id="theu:HPC62_13700"/>
<gene>
    <name evidence="4" type="ORF">HPC62_13700</name>
</gene>
<feature type="compositionally biased region" description="Basic and acidic residues" evidence="3">
    <location>
        <begin position="321"/>
        <end position="339"/>
    </location>
</feature>
<keyword evidence="1" id="KW-0479">Metal-binding</keyword>
<feature type="compositionally biased region" description="Basic residues" evidence="3">
    <location>
        <begin position="308"/>
        <end position="320"/>
    </location>
</feature>
<evidence type="ECO:0000313" key="5">
    <source>
        <dbReference type="Proteomes" id="UP000505210"/>
    </source>
</evidence>
<dbReference type="InterPro" id="IPR002762">
    <property type="entry name" value="CbiX-like"/>
</dbReference>
<dbReference type="RefSeq" id="WP_172358949.1">
    <property type="nucleotide sequence ID" value="NZ_CP053661.1"/>
</dbReference>
<accession>A0A6M8BRW3</accession>
<organism evidence="4 5">
    <name type="scientific">Thermoleptolyngbya sichuanensis A183</name>
    <dbReference type="NCBI Taxonomy" id="2737172"/>
    <lineage>
        <taxon>Bacteria</taxon>
        <taxon>Bacillati</taxon>
        <taxon>Cyanobacteriota</taxon>
        <taxon>Cyanophyceae</taxon>
        <taxon>Oculatellales</taxon>
        <taxon>Oculatellaceae</taxon>
        <taxon>Thermoleptolyngbya</taxon>
        <taxon>Thermoleptolyngbya sichuanensis</taxon>
    </lineage>
</organism>
<dbReference type="AlphaFoldDB" id="A0A6M8BRW3"/>
<dbReference type="GO" id="GO:0046872">
    <property type="term" value="F:metal ion binding"/>
    <property type="evidence" value="ECO:0007669"/>
    <property type="project" value="UniProtKB-KW"/>
</dbReference>
<name>A0A6M8BRW3_9CYAN</name>
<dbReference type="InterPro" id="IPR002395">
    <property type="entry name" value="Kininogen"/>
</dbReference>
<dbReference type="EMBL" id="CP053661">
    <property type="protein sequence ID" value="QKD84955.1"/>
    <property type="molecule type" value="Genomic_DNA"/>
</dbReference>
<proteinExistence type="predicted"/>
<evidence type="ECO:0000313" key="4">
    <source>
        <dbReference type="EMBL" id="QKD84955.1"/>
    </source>
</evidence>
<evidence type="ECO:0000256" key="3">
    <source>
        <dbReference type="SAM" id="MobiDB-lite"/>
    </source>
</evidence>
<dbReference type="SUPFAM" id="SSF53800">
    <property type="entry name" value="Chelatase"/>
    <property type="match status" value="1"/>
</dbReference>
<dbReference type="Gene3D" id="3.40.50.1400">
    <property type="match status" value="2"/>
</dbReference>
<dbReference type="Proteomes" id="UP000505210">
    <property type="component" value="Chromosome"/>
</dbReference>
<dbReference type="Pfam" id="PF01903">
    <property type="entry name" value="CbiX"/>
    <property type="match status" value="2"/>
</dbReference>
<protein>
    <submittedName>
        <fullName evidence="4">Sirohydrochlorin chelatase</fullName>
    </submittedName>
</protein>
<dbReference type="CDD" id="cd03414">
    <property type="entry name" value="CbiX_SirB_C"/>
    <property type="match status" value="1"/>
</dbReference>
<keyword evidence="2" id="KW-0456">Lyase</keyword>
<evidence type="ECO:0000256" key="1">
    <source>
        <dbReference type="ARBA" id="ARBA00022723"/>
    </source>
</evidence>
<reference evidence="4 5" key="1">
    <citation type="submission" date="2020-05" db="EMBL/GenBank/DDBJ databases">
        <title>Complete genome sequence of of a novel Thermoleptolyngbya strain isolated from hot springs of Ganzi, Sichuan China.</title>
        <authorList>
            <person name="Tang J."/>
            <person name="Daroch M."/>
            <person name="Li L."/>
            <person name="Waleron K."/>
            <person name="Waleron M."/>
            <person name="Waleron M."/>
        </authorList>
    </citation>
    <scope>NUCLEOTIDE SEQUENCE [LARGE SCALE GENOMIC DNA]</scope>
    <source>
        <strain evidence="4 5">PKUAC-SCTA183</strain>
    </source>
</reference>
<keyword evidence="5" id="KW-1185">Reference proteome</keyword>
<dbReference type="GO" id="GO:0016829">
    <property type="term" value="F:lyase activity"/>
    <property type="evidence" value="ECO:0007669"/>
    <property type="project" value="UniProtKB-KW"/>
</dbReference>
<dbReference type="InterPro" id="IPR050963">
    <property type="entry name" value="Sirohydro_Cobaltochel/CbiX"/>
</dbReference>
<dbReference type="PANTHER" id="PTHR33542:SF3">
    <property type="entry name" value="SIROHYDROCHLORIN FERROCHELATASE, CHLOROPLASTIC"/>
    <property type="match status" value="1"/>
</dbReference>
<dbReference type="PRINTS" id="PR00334">
    <property type="entry name" value="KININOGEN"/>
</dbReference>
<feature type="region of interest" description="Disordered" evidence="3">
    <location>
        <begin position="300"/>
        <end position="395"/>
    </location>
</feature>
<sequence>MYPLESEQGAIALGNSPQIDLPPLPMQRPVLLVGHGSRDADGRQGLLDFAAAYQALDLSRPVVPCFLELTEPSIQQGVDECVAKGYTDLSVLPVLLFAARHNKFDVTNELDRASQRHPQVTFHYGRHFGITPGILDLWRSRLADLDQPQWNPQGIAREDTVLLFVGRGASDPDANGDVYKMARILWEGSGYHTVETCFIGITHPRLEEGFRRARLYQPRRIIVLPYFLFTGVLVKKIATITAQQQAQFPDVSMVCLPEMGLHRTLFSVLRDREIETQLGQVQMNCEMCKFRLAAVGNGAAHGHDHAHAHGHNHGHAHAHGHNHEHARGHDHGHTHEHAQNHAQNHAQDHAHRPSHPQDHTHDHTHNPTHDHEPSHAHGHPHSHTHGHHHHGEMIDPYAEPSQYHEKIWQVP</sequence>
<evidence type="ECO:0000256" key="2">
    <source>
        <dbReference type="ARBA" id="ARBA00023239"/>
    </source>
</evidence>
<feature type="compositionally biased region" description="Basic and acidic residues" evidence="3">
    <location>
        <begin position="346"/>
        <end position="375"/>
    </location>
</feature>
<dbReference type="PANTHER" id="PTHR33542">
    <property type="entry name" value="SIROHYDROCHLORIN FERROCHELATASE, CHLOROPLASTIC"/>
    <property type="match status" value="1"/>
</dbReference>
<dbReference type="CDD" id="cd03416">
    <property type="entry name" value="CbiX_SirB_N"/>
    <property type="match status" value="1"/>
</dbReference>